<reference evidence="3 4" key="1">
    <citation type="submission" date="2019-12" db="EMBL/GenBank/DDBJ databases">
        <authorList>
            <person name="Li M."/>
        </authorList>
    </citation>
    <scope>NUCLEOTIDE SEQUENCE [LARGE SCALE GENOMIC DNA]</scope>
    <source>
        <strain evidence="3 4">GBMRC 2046</strain>
    </source>
</reference>
<comment type="similarity">
    <text evidence="1">Belongs to the SDHAF4 family.</text>
</comment>
<organism evidence="3 4">
    <name type="scientific">Stappia sediminis</name>
    <dbReference type="NCBI Taxonomy" id="2692190"/>
    <lineage>
        <taxon>Bacteria</taxon>
        <taxon>Pseudomonadati</taxon>
        <taxon>Pseudomonadota</taxon>
        <taxon>Alphaproteobacteria</taxon>
        <taxon>Hyphomicrobiales</taxon>
        <taxon>Stappiaceae</taxon>
        <taxon>Stappia</taxon>
    </lineage>
</organism>
<dbReference type="EMBL" id="WUMV01000003">
    <property type="protein sequence ID" value="MXN65155.1"/>
    <property type="molecule type" value="Genomic_DNA"/>
</dbReference>
<dbReference type="Proteomes" id="UP000433101">
    <property type="component" value="Unassembled WGS sequence"/>
</dbReference>
<protein>
    <submittedName>
        <fullName evidence="3">DUF1674 domain-containing protein</fullName>
    </submittedName>
</protein>
<comment type="caution">
    <text evidence="3">The sequence shown here is derived from an EMBL/GenBank/DDBJ whole genome shotgun (WGS) entry which is preliminary data.</text>
</comment>
<proteinExistence type="inferred from homology"/>
<accession>A0A7X3LU81</accession>
<gene>
    <name evidence="3" type="ORF">GR183_09565</name>
</gene>
<evidence type="ECO:0000313" key="4">
    <source>
        <dbReference type="Proteomes" id="UP000433101"/>
    </source>
</evidence>
<keyword evidence="4" id="KW-1185">Reference proteome</keyword>
<feature type="region of interest" description="Disordered" evidence="2">
    <location>
        <begin position="1"/>
        <end position="67"/>
    </location>
</feature>
<evidence type="ECO:0000256" key="1">
    <source>
        <dbReference type="ARBA" id="ARBA00005701"/>
    </source>
</evidence>
<dbReference type="AlphaFoldDB" id="A0A7X3LU81"/>
<dbReference type="RefSeq" id="WP_160775369.1">
    <property type="nucleotide sequence ID" value="NZ_WUMV01000003.1"/>
</dbReference>
<name>A0A7X3LU81_9HYPH</name>
<feature type="compositionally biased region" description="Basic and acidic residues" evidence="2">
    <location>
        <begin position="38"/>
        <end position="53"/>
    </location>
</feature>
<sequence length="83" mass="9233">MNEDKQKQSESGAVAASKPNGEAPRKRFEDLPPAAQRALKEAEARRKEIDKRHNAMNGEVGGRGGLDPVRYEDWEIKGLAIDF</sequence>
<dbReference type="Pfam" id="PF07896">
    <property type="entry name" value="DUF1674"/>
    <property type="match status" value="1"/>
</dbReference>
<dbReference type="InterPro" id="IPR012875">
    <property type="entry name" value="SDHF4"/>
</dbReference>
<evidence type="ECO:0000313" key="3">
    <source>
        <dbReference type="EMBL" id="MXN65155.1"/>
    </source>
</evidence>
<evidence type="ECO:0000256" key="2">
    <source>
        <dbReference type="SAM" id="MobiDB-lite"/>
    </source>
</evidence>